<dbReference type="PROSITE" id="PS50889">
    <property type="entry name" value="S4"/>
    <property type="match status" value="1"/>
</dbReference>
<dbReference type="Proteomes" id="UP000481153">
    <property type="component" value="Unassembled WGS sequence"/>
</dbReference>
<dbReference type="SMART" id="SM00363">
    <property type="entry name" value="S4"/>
    <property type="match status" value="1"/>
</dbReference>
<dbReference type="AlphaFoldDB" id="A0A6G0XDT4"/>
<evidence type="ECO:0000256" key="2">
    <source>
        <dbReference type="ARBA" id="ARBA00022884"/>
    </source>
</evidence>
<dbReference type="GO" id="GO:0006364">
    <property type="term" value="P:rRNA processing"/>
    <property type="evidence" value="ECO:0007669"/>
    <property type="project" value="UniProtKB-ARBA"/>
</dbReference>
<dbReference type="SUPFAM" id="SSF55120">
    <property type="entry name" value="Pseudouridine synthase"/>
    <property type="match status" value="1"/>
</dbReference>
<dbReference type="InterPro" id="IPR042092">
    <property type="entry name" value="PsdUridine_s_RsuA/RluB/E/F_cat"/>
</dbReference>
<dbReference type="Pfam" id="PF01479">
    <property type="entry name" value="S4"/>
    <property type="match status" value="1"/>
</dbReference>
<evidence type="ECO:0000313" key="7">
    <source>
        <dbReference type="Proteomes" id="UP000481153"/>
    </source>
</evidence>
<evidence type="ECO:0000256" key="3">
    <source>
        <dbReference type="ARBA" id="ARBA00023235"/>
    </source>
</evidence>
<protein>
    <recommendedName>
        <fullName evidence="5">RNA-binding S4 domain-containing protein</fullName>
    </recommendedName>
</protein>
<comment type="similarity">
    <text evidence="1">Belongs to the pseudouridine synthase RsuA family.</text>
</comment>
<dbReference type="Gene3D" id="3.10.290.10">
    <property type="entry name" value="RNA-binding S4 domain"/>
    <property type="match status" value="1"/>
</dbReference>
<evidence type="ECO:0000313" key="6">
    <source>
        <dbReference type="EMBL" id="KAF0738391.1"/>
    </source>
</evidence>
<dbReference type="SUPFAM" id="SSF55174">
    <property type="entry name" value="Alpha-L RNA-binding motif"/>
    <property type="match status" value="1"/>
</dbReference>
<keyword evidence="2 4" id="KW-0694">RNA-binding</keyword>
<dbReference type="VEuPathDB" id="FungiDB:AeMF1_012900"/>
<dbReference type="GO" id="GO:0009982">
    <property type="term" value="F:pseudouridine synthase activity"/>
    <property type="evidence" value="ECO:0007669"/>
    <property type="project" value="InterPro"/>
</dbReference>
<feature type="domain" description="RNA-binding S4" evidence="5">
    <location>
        <begin position="54"/>
        <end position="113"/>
    </location>
</feature>
<dbReference type="InterPro" id="IPR020103">
    <property type="entry name" value="PsdUridine_synth_cat_dom_sf"/>
</dbReference>
<organism evidence="6 7">
    <name type="scientific">Aphanomyces euteiches</name>
    <dbReference type="NCBI Taxonomy" id="100861"/>
    <lineage>
        <taxon>Eukaryota</taxon>
        <taxon>Sar</taxon>
        <taxon>Stramenopiles</taxon>
        <taxon>Oomycota</taxon>
        <taxon>Saprolegniomycetes</taxon>
        <taxon>Saprolegniales</taxon>
        <taxon>Verrucalvaceae</taxon>
        <taxon>Aphanomyces</taxon>
    </lineage>
</organism>
<comment type="caution">
    <text evidence="6">The sequence shown here is derived from an EMBL/GenBank/DDBJ whole genome shotgun (WGS) entry which is preliminary data.</text>
</comment>
<name>A0A6G0XDT4_9STRA</name>
<gene>
    <name evidence="6" type="ORF">Ae201684_005743</name>
</gene>
<dbReference type="PANTHER" id="PTHR47683">
    <property type="entry name" value="PSEUDOURIDINE SYNTHASE FAMILY PROTEIN-RELATED"/>
    <property type="match status" value="1"/>
</dbReference>
<dbReference type="PANTHER" id="PTHR47683:SF3">
    <property type="entry name" value="RIBOSOMAL LARGE SUBUNIT PSEUDOURIDINE SYNTHASE B"/>
    <property type="match status" value="1"/>
</dbReference>
<evidence type="ECO:0000256" key="1">
    <source>
        <dbReference type="ARBA" id="ARBA00008348"/>
    </source>
</evidence>
<dbReference type="Gene3D" id="3.30.70.1560">
    <property type="entry name" value="Alpha-L RNA-binding motif"/>
    <property type="match status" value="1"/>
</dbReference>
<dbReference type="GO" id="GO:0001522">
    <property type="term" value="P:pseudouridine synthesis"/>
    <property type="evidence" value="ECO:0007669"/>
    <property type="project" value="InterPro"/>
</dbReference>
<dbReference type="NCBIfam" id="TIGR00093">
    <property type="entry name" value="pseudouridine synthase"/>
    <property type="match status" value="1"/>
</dbReference>
<keyword evidence="3" id="KW-0413">Isomerase</keyword>
<dbReference type="CDD" id="cd00165">
    <property type="entry name" value="S4"/>
    <property type="match status" value="1"/>
</dbReference>
<dbReference type="EMBL" id="VJMJ01000075">
    <property type="protein sequence ID" value="KAF0738391.1"/>
    <property type="molecule type" value="Genomic_DNA"/>
</dbReference>
<evidence type="ECO:0000259" key="5">
    <source>
        <dbReference type="SMART" id="SM00363"/>
    </source>
</evidence>
<dbReference type="Pfam" id="PF00849">
    <property type="entry name" value="PseudoU_synth_2"/>
    <property type="match status" value="1"/>
</dbReference>
<keyword evidence="7" id="KW-1185">Reference proteome</keyword>
<dbReference type="Gene3D" id="3.30.70.580">
    <property type="entry name" value="Pseudouridine synthase I, catalytic domain, N-terminal subdomain"/>
    <property type="match status" value="1"/>
</dbReference>
<sequence>MLVTQLFRRCISIKSTRLTPQEIAAKTQRHFKPKPSAVTAGQSAISLQKEQDSMRLAKRLAMAGVSSRREAEKIIAEGRVQVNGVTVDRVAHNVTMQDIIAVDEKLLPAKPIKRRVWIAHKLPGELVTTNDPQGRPTIMDRIKRMGIDAHLMAVGRLDFNTEGLLLLTNDGDYARLLEHPKQAVQRTYRVLVRGQVLQSKIDELARGATVDGVKYRPIHVKIESTKDKDSWLQVKLTEGKNREVRKAMTHVRLIVKRLIRVAYGPYRLADLSKGSVLEVHPKPLE</sequence>
<dbReference type="InterPro" id="IPR002942">
    <property type="entry name" value="S4_RNA-bd"/>
</dbReference>
<dbReference type="InterPro" id="IPR006145">
    <property type="entry name" value="PsdUridine_synth_RsuA/RluA"/>
</dbReference>
<proteinExistence type="inferred from homology"/>
<dbReference type="InterPro" id="IPR036986">
    <property type="entry name" value="S4_RNA-bd_sf"/>
</dbReference>
<reference evidence="6 7" key="1">
    <citation type="submission" date="2019-07" db="EMBL/GenBank/DDBJ databases">
        <title>Genomics analysis of Aphanomyces spp. identifies a new class of oomycete effector associated with host adaptation.</title>
        <authorList>
            <person name="Gaulin E."/>
        </authorList>
    </citation>
    <scope>NUCLEOTIDE SEQUENCE [LARGE SCALE GENOMIC DNA]</scope>
    <source>
        <strain evidence="6 7">ATCC 201684</strain>
    </source>
</reference>
<dbReference type="InterPro" id="IPR000748">
    <property type="entry name" value="PsdUridine_synth_RsuA/RluB/E/F"/>
</dbReference>
<dbReference type="InterPro" id="IPR018496">
    <property type="entry name" value="PsdUridine_synth_RsuA/RluB_CS"/>
</dbReference>
<dbReference type="PROSITE" id="PS01149">
    <property type="entry name" value="PSI_RSU"/>
    <property type="match status" value="1"/>
</dbReference>
<dbReference type="InterPro" id="IPR050343">
    <property type="entry name" value="RsuA_PseudoU_synthase"/>
</dbReference>
<dbReference type="FunFam" id="3.10.290.10:FF:000003">
    <property type="entry name" value="Pseudouridine synthase"/>
    <property type="match status" value="1"/>
</dbReference>
<dbReference type="GO" id="GO:0003723">
    <property type="term" value="F:RNA binding"/>
    <property type="evidence" value="ECO:0007669"/>
    <property type="project" value="UniProtKB-KW"/>
</dbReference>
<accession>A0A6G0XDT4</accession>
<evidence type="ECO:0000256" key="4">
    <source>
        <dbReference type="PROSITE-ProRule" id="PRU00182"/>
    </source>
</evidence>
<dbReference type="InterPro" id="IPR020094">
    <property type="entry name" value="TruA/RsuA/RluB/E/F_N"/>
</dbReference>